<dbReference type="EMBL" id="ML210257">
    <property type="protein sequence ID" value="TFK21825.1"/>
    <property type="molecule type" value="Genomic_DNA"/>
</dbReference>
<organism evidence="8 9">
    <name type="scientific">Coprinopsis marcescibilis</name>
    <name type="common">Agaric fungus</name>
    <name type="synonym">Psathyrella marcescibilis</name>
    <dbReference type="NCBI Taxonomy" id="230819"/>
    <lineage>
        <taxon>Eukaryota</taxon>
        <taxon>Fungi</taxon>
        <taxon>Dikarya</taxon>
        <taxon>Basidiomycota</taxon>
        <taxon>Agaricomycotina</taxon>
        <taxon>Agaricomycetes</taxon>
        <taxon>Agaricomycetidae</taxon>
        <taxon>Agaricales</taxon>
        <taxon>Agaricineae</taxon>
        <taxon>Psathyrellaceae</taxon>
        <taxon>Coprinopsis</taxon>
    </lineage>
</organism>
<keyword evidence="6" id="KW-0539">Nucleus</keyword>
<evidence type="ECO:0000256" key="4">
    <source>
        <dbReference type="ARBA" id="ARBA00022840"/>
    </source>
</evidence>
<keyword evidence="5" id="KW-0234">DNA repair</keyword>
<keyword evidence="4" id="KW-0067">ATP-binding</keyword>
<evidence type="ECO:0000256" key="6">
    <source>
        <dbReference type="ARBA" id="ARBA00023242"/>
    </source>
</evidence>
<proteinExistence type="predicted"/>
<dbReference type="GO" id="GO:0000707">
    <property type="term" value="P:meiotic DNA recombinase assembly"/>
    <property type="evidence" value="ECO:0007669"/>
    <property type="project" value="TreeGrafter"/>
</dbReference>
<evidence type="ECO:0000313" key="8">
    <source>
        <dbReference type="EMBL" id="TFK21825.1"/>
    </source>
</evidence>
<comment type="subcellular location">
    <subcellularLocation>
        <location evidence="1">Nucleus</location>
    </subcellularLocation>
</comment>
<dbReference type="InterPro" id="IPR027417">
    <property type="entry name" value="P-loop_NTPase"/>
</dbReference>
<evidence type="ECO:0000313" key="9">
    <source>
        <dbReference type="Proteomes" id="UP000307440"/>
    </source>
</evidence>
<keyword evidence="3" id="KW-0227">DNA damage</keyword>
<accession>A0A5C3KP43</accession>
<name>A0A5C3KP43_COPMA</name>
<evidence type="ECO:0000256" key="5">
    <source>
        <dbReference type="ARBA" id="ARBA00023204"/>
    </source>
</evidence>
<sequence length="322" mass="34150">MSSSRSIFSLSLPKDVISSLTVAGYVTLADLSTATVDGLVRELDVSKETAEKILGFLVPTPSAPRTMPMTQSVATLAQQSKRVSTLCPGLDTILGGGLQQGQILEISGPPGSPKELIAANLIVQFAQLDYRTIVIDSQNVVNVGALRRSISGIAPEALRCLHYQSLISLPEVLLFFEQLPQLLDASNKDTLLVVTSISTPFYGPDLSPSHRTTLFQKLKQILAKVTMTQRLTVVATSQLANKMVNPDGSSGTYDTGAHGTLVPQIASHYLPSGKAWRVILAPDGPASGFIKLLSSPTQPPGNASVITEPYSLETVPCVAASE</sequence>
<evidence type="ECO:0000259" key="7">
    <source>
        <dbReference type="Pfam" id="PF06745"/>
    </source>
</evidence>
<dbReference type="GO" id="GO:0005657">
    <property type="term" value="C:replication fork"/>
    <property type="evidence" value="ECO:0007669"/>
    <property type="project" value="TreeGrafter"/>
</dbReference>
<dbReference type="GO" id="GO:0033065">
    <property type="term" value="C:Rad51C-XRCC3 complex"/>
    <property type="evidence" value="ECO:0007669"/>
    <property type="project" value="TreeGrafter"/>
</dbReference>
<keyword evidence="9" id="KW-1185">Reference proteome</keyword>
<dbReference type="AlphaFoldDB" id="A0A5C3KP43"/>
<dbReference type="InterPro" id="IPR052093">
    <property type="entry name" value="HR_Repair_Mediator"/>
</dbReference>
<dbReference type="PANTHER" id="PTHR46239:SF1">
    <property type="entry name" value="DNA REPAIR PROTEIN RAD51 HOMOLOG 3"/>
    <property type="match status" value="1"/>
</dbReference>
<gene>
    <name evidence="8" type="ORF">FA15DRAFT_65771</name>
</gene>
<dbReference type="Gene3D" id="3.40.50.300">
    <property type="entry name" value="P-loop containing nucleotide triphosphate hydrolases"/>
    <property type="match status" value="1"/>
</dbReference>
<dbReference type="STRING" id="230819.A0A5C3KP43"/>
<keyword evidence="2" id="KW-0547">Nucleotide-binding</keyword>
<dbReference type="GO" id="GO:0007131">
    <property type="term" value="P:reciprocal meiotic recombination"/>
    <property type="evidence" value="ECO:0007669"/>
    <property type="project" value="TreeGrafter"/>
</dbReference>
<dbReference type="Pfam" id="PF06745">
    <property type="entry name" value="ATPase"/>
    <property type="match status" value="1"/>
</dbReference>
<dbReference type="GO" id="GO:0008821">
    <property type="term" value="F:crossover junction DNA endonuclease activity"/>
    <property type="evidence" value="ECO:0007669"/>
    <property type="project" value="TreeGrafter"/>
</dbReference>
<evidence type="ECO:0000256" key="2">
    <source>
        <dbReference type="ARBA" id="ARBA00022741"/>
    </source>
</evidence>
<dbReference type="OrthoDB" id="5957327at2759"/>
<evidence type="ECO:0000256" key="3">
    <source>
        <dbReference type="ARBA" id="ARBA00022763"/>
    </source>
</evidence>
<feature type="domain" description="KaiC-like" evidence="7">
    <location>
        <begin position="83"/>
        <end position="135"/>
    </location>
</feature>
<evidence type="ECO:0000256" key="1">
    <source>
        <dbReference type="ARBA" id="ARBA00004123"/>
    </source>
</evidence>
<dbReference type="GO" id="GO:0033063">
    <property type="term" value="C:Rad51B-Rad51C-Rad51D-XRCC2 complex"/>
    <property type="evidence" value="ECO:0007669"/>
    <property type="project" value="TreeGrafter"/>
</dbReference>
<dbReference type="PANTHER" id="PTHR46239">
    <property type="entry name" value="DNA REPAIR PROTEIN RAD51 HOMOLOG 3 RAD51C"/>
    <property type="match status" value="1"/>
</dbReference>
<dbReference type="GO" id="GO:0000400">
    <property type="term" value="F:four-way junction DNA binding"/>
    <property type="evidence" value="ECO:0007669"/>
    <property type="project" value="TreeGrafter"/>
</dbReference>
<dbReference type="Proteomes" id="UP000307440">
    <property type="component" value="Unassembled WGS sequence"/>
</dbReference>
<reference evidence="8 9" key="1">
    <citation type="journal article" date="2019" name="Nat. Ecol. Evol.">
        <title>Megaphylogeny resolves global patterns of mushroom evolution.</title>
        <authorList>
            <person name="Varga T."/>
            <person name="Krizsan K."/>
            <person name="Foldi C."/>
            <person name="Dima B."/>
            <person name="Sanchez-Garcia M."/>
            <person name="Sanchez-Ramirez S."/>
            <person name="Szollosi G.J."/>
            <person name="Szarkandi J.G."/>
            <person name="Papp V."/>
            <person name="Albert L."/>
            <person name="Andreopoulos W."/>
            <person name="Angelini C."/>
            <person name="Antonin V."/>
            <person name="Barry K.W."/>
            <person name="Bougher N.L."/>
            <person name="Buchanan P."/>
            <person name="Buyck B."/>
            <person name="Bense V."/>
            <person name="Catcheside P."/>
            <person name="Chovatia M."/>
            <person name="Cooper J."/>
            <person name="Damon W."/>
            <person name="Desjardin D."/>
            <person name="Finy P."/>
            <person name="Geml J."/>
            <person name="Haridas S."/>
            <person name="Hughes K."/>
            <person name="Justo A."/>
            <person name="Karasinski D."/>
            <person name="Kautmanova I."/>
            <person name="Kiss B."/>
            <person name="Kocsube S."/>
            <person name="Kotiranta H."/>
            <person name="LaButti K.M."/>
            <person name="Lechner B.E."/>
            <person name="Liimatainen K."/>
            <person name="Lipzen A."/>
            <person name="Lukacs Z."/>
            <person name="Mihaltcheva S."/>
            <person name="Morgado L.N."/>
            <person name="Niskanen T."/>
            <person name="Noordeloos M.E."/>
            <person name="Ohm R.A."/>
            <person name="Ortiz-Santana B."/>
            <person name="Ovrebo C."/>
            <person name="Racz N."/>
            <person name="Riley R."/>
            <person name="Savchenko A."/>
            <person name="Shiryaev A."/>
            <person name="Soop K."/>
            <person name="Spirin V."/>
            <person name="Szebenyi C."/>
            <person name="Tomsovsky M."/>
            <person name="Tulloss R.E."/>
            <person name="Uehling J."/>
            <person name="Grigoriev I.V."/>
            <person name="Vagvolgyi C."/>
            <person name="Papp T."/>
            <person name="Martin F.M."/>
            <person name="Miettinen O."/>
            <person name="Hibbett D.S."/>
            <person name="Nagy L.G."/>
        </authorList>
    </citation>
    <scope>NUCLEOTIDE SEQUENCE [LARGE SCALE GENOMIC DNA]</scope>
    <source>
        <strain evidence="8 9">CBS 121175</strain>
    </source>
</reference>
<dbReference type="InterPro" id="IPR014774">
    <property type="entry name" value="KaiC-like_dom"/>
</dbReference>
<dbReference type="SUPFAM" id="SSF52540">
    <property type="entry name" value="P-loop containing nucleoside triphosphate hydrolases"/>
    <property type="match status" value="1"/>
</dbReference>
<protein>
    <recommendedName>
        <fullName evidence="7">KaiC-like domain-containing protein</fullName>
    </recommendedName>
</protein>
<dbReference type="GO" id="GO:0005524">
    <property type="term" value="F:ATP binding"/>
    <property type="evidence" value="ECO:0007669"/>
    <property type="project" value="UniProtKB-KW"/>
</dbReference>